<dbReference type="EMBL" id="CP056775">
    <property type="protein sequence ID" value="QRR02458.1"/>
    <property type="molecule type" value="Genomic_DNA"/>
</dbReference>
<dbReference type="RefSeq" id="WP_204657430.1">
    <property type="nucleotide sequence ID" value="NZ_CP056775.1"/>
</dbReference>
<accession>A0ABX7I9Q5</accession>
<gene>
    <name evidence="3" type="ORF">HWI92_16835</name>
</gene>
<feature type="chain" id="PRO_5045698217" description="LTXXQ motif family protein" evidence="2">
    <location>
        <begin position="21"/>
        <end position="133"/>
    </location>
</feature>
<evidence type="ECO:0000256" key="1">
    <source>
        <dbReference type="SAM" id="MobiDB-lite"/>
    </source>
</evidence>
<protein>
    <recommendedName>
        <fullName evidence="5">LTXXQ motif family protein</fullName>
    </recommendedName>
</protein>
<evidence type="ECO:0000313" key="3">
    <source>
        <dbReference type="EMBL" id="QRR02458.1"/>
    </source>
</evidence>
<keyword evidence="4" id="KW-1185">Reference proteome</keyword>
<name>A0ABX7I9Q5_9BACT</name>
<dbReference type="Proteomes" id="UP000612680">
    <property type="component" value="Chromosome"/>
</dbReference>
<feature type="region of interest" description="Disordered" evidence="1">
    <location>
        <begin position="78"/>
        <end position="101"/>
    </location>
</feature>
<evidence type="ECO:0008006" key="5">
    <source>
        <dbReference type="Google" id="ProtNLM"/>
    </source>
</evidence>
<reference evidence="3 4" key="1">
    <citation type="submission" date="2020-06" db="EMBL/GenBank/DDBJ databases">
        <title>Dyadobacter sandarakinus sp. nov., isolated from the soil of the Arctic Yellow River Station.</title>
        <authorList>
            <person name="Zhang Y."/>
            <person name="Peng F."/>
        </authorList>
    </citation>
    <scope>NUCLEOTIDE SEQUENCE [LARGE SCALE GENOMIC DNA]</scope>
    <source>
        <strain evidence="3 4">Q3-56</strain>
    </source>
</reference>
<proteinExistence type="predicted"/>
<dbReference type="PROSITE" id="PS51257">
    <property type="entry name" value="PROKAR_LIPOPROTEIN"/>
    <property type="match status" value="1"/>
</dbReference>
<sequence>MKKLLTIACILAGLWLGGCATSGSSATGDNYQTEEPVYNSKLNNRRLEKNMEQFAEELQLTKRQQKQLKKIDRRYAKMERKMRRKDDTRRRDRKRLQEEKRREMIEVLTAGQQQKLQELSRKGRFSLDQIFGK</sequence>
<evidence type="ECO:0000256" key="2">
    <source>
        <dbReference type="SAM" id="SignalP"/>
    </source>
</evidence>
<organism evidence="3 4">
    <name type="scientific">Dyadobacter sandarakinus</name>
    <dbReference type="NCBI Taxonomy" id="2747268"/>
    <lineage>
        <taxon>Bacteria</taxon>
        <taxon>Pseudomonadati</taxon>
        <taxon>Bacteroidota</taxon>
        <taxon>Cytophagia</taxon>
        <taxon>Cytophagales</taxon>
        <taxon>Spirosomataceae</taxon>
        <taxon>Dyadobacter</taxon>
    </lineage>
</organism>
<evidence type="ECO:0000313" key="4">
    <source>
        <dbReference type="Proteomes" id="UP000612680"/>
    </source>
</evidence>
<keyword evidence="2" id="KW-0732">Signal</keyword>
<feature type="signal peptide" evidence="2">
    <location>
        <begin position="1"/>
        <end position="20"/>
    </location>
</feature>